<evidence type="ECO:0008006" key="3">
    <source>
        <dbReference type="Google" id="ProtNLM"/>
    </source>
</evidence>
<dbReference type="Proteomes" id="UP001364472">
    <property type="component" value="Unassembled WGS sequence"/>
</dbReference>
<accession>A0AAW9R4N3</accession>
<proteinExistence type="predicted"/>
<protein>
    <recommendedName>
        <fullName evidence="3">Twin-arginine translocation signal domain-containing protein</fullName>
    </recommendedName>
</protein>
<evidence type="ECO:0000313" key="2">
    <source>
        <dbReference type="Proteomes" id="UP001364472"/>
    </source>
</evidence>
<keyword evidence="2" id="KW-1185">Reference proteome</keyword>
<organism evidence="1 2">
    <name type="scientific">Denitratimonas tolerans</name>
    <dbReference type="NCBI Taxonomy" id="1338420"/>
    <lineage>
        <taxon>Bacteria</taxon>
        <taxon>Pseudomonadati</taxon>
        <taxon>Pseudomonadota</taxon>
        <taxon>Gammaproteobacteria</taxon>
        <taxon>Lysobacterales</taxon>
        <taxon>Lysobacteraceae</taxon>
        <taxon>Denitratimonas</taxon>
    </lineage>
</organism>
<reference evidence="1 2" key="1">
    <citation type="journal article" date="2016" name="Antonie Van Leeuwenhoek">
        <title>Denitratimonas tolerans gen. nov., sp. nov., a denitrifying bacterium isolated from a bioreactor for tannery wastewater treatment.</title>
        <authorList>
            <person name="Han S.I."/>
            <person name="Kim J.O."/>
            <person name="Lee Y.R."/>
            <person name="Ekpeghere K.I."/>
            <person name="Koh S.C."/>
            <person name="Whang K.S."/>
        </authorList>
    </citation>
    <scope>NUCLEOTIDE SEQUENCE [LARGE SCALE GENOMIC DNA]</scope>
    <source>
        <strain evidence="1 2">KACC 17565</strain>
    </source>
</reference>
<name>A0AAW9R4N3_9GAMM</name>
<dbReference type="RefSeq" id="WP_337334907.1">
    <property type="nucleotide sequence ID" value="NZ_JBBDHC010000006.1"/>
</dbReference>
<dbReference type="AlphaFoldDB" id="A0AAW9R4N3"/>
<evidence type="ECO:0000313" key="1">
    <source>
        <dbReference type="EMBL" id="MEJ1249193.1"/>
    </source>
</evidence>
<dbReference type="EMBL" id="JBBDHC010000006">
    <property type="protein sequence ID" value="MEJ1249193.1"/>
    <property type="molecule type" value="Genomic_DNA"/>
</dbReference>
<sequence length="186" mass="21105">MDRRSFLVRMPTALAGGAATLLTSSQEETPERTELREQLDLATRQYDEARDLIHWPWRYDEAIPLLNSALNGGAQVWLHLRGVRTKENHYTWGFVACNFRDEITGVGWNRAGLACRLLDRHCQYMGRWYGPHGNKRDSQSRGTILMRSRSELLCALDAVAQCLECTRHALNGLTSPLPALTEAPRV</sequence>
<gene>
    <name evidence="1" type="ORF">WB794_05835</name>
</gene>
<comment type="caution">
    <text evidence="1">The sequence shown here is derived from an EMBL/GenBank/DDBJ whole genome shotgun (WGS) entry which is preliminary data.</text>
</comment>